<proteinExistence type="inferred from homology"/>
<evidence type="ECO:0000256" key="1">
    <source>
        <dbReference type="ARBA" id="ARBA00008987"/>
    </source>
</evidence>
<dbReference type="Pfam" id="PF00085">
    <property type="entry name" value="Thioredoxin"/>
    <property type="match status" value="1"/>
</dbReference>
<dbReference type="InterPro" id="IPR036249">
    <property type="entry name" value="Thioredoxin-like_sf"/>
</dbReference>
<sequence length="146" mass="15901">MSAARTLLSTAARARPASSTFVSHRTTAPLPRFFHATAPTMTVHELTSKAAFDAAVKEHKTVILDATAVWCGPCKMISPVLEKLSEEENYNSIFFAKFDVDQVPDLTQELGIRAMPTFLLFQDGNKVDSMTGANPPALTKLVAKYA</sequence>
<name>A0A167PRI8_9HYPO</name>
<evidence type="ECO:0000313" key="5">
    <source>
        <dbReference type="Proteomes" id="UP000076874"/>
    </source>
</evidence>
<dbReference type="FunFam" id="3.40.30.10:FF:000245">
    <property type="entry name" value="Thioredoxin"/>
    <property type="match status" value="1"/>
</dbReference>
<dbReference type="Gene3D" id="3.40.30.10">
    <property type="entry name" value="Glutaredoxin"/>
    <property type="match status" value="1"/>
</dbReference>
<dbReference type="Proteomes" id="UP000076874">
    <property type="component" value="Unassembled WGS sequence"/>
</dbReference>
<dbReference type="PANTHER" id="PTHR46115">
    <property type="entry name" value="THIOREDOXIN-LIKE PROTEIN 1"/>
    <property type="match status" value="1"/>
</dbReference>
<dbReference type="CDD" id="cd02947">
    <property type="entry name" value="TRX_family"/>
    <property type="match status" value="1"/>
</dbReference>
<keyword evidence="5" id="KW-1185">Reference proteome</keyword>
<dbReference type="EMBL" id="AZHD01000015">
    <property type="protein sequence ID" value="OAA56947.1"/>
    <property type="molecule type" value="Genomic_DNA"/>
</dbReference>
<dbReference type="SUPFAM" id="SSF52833">
    <property type="entry name" value="Thioredoxin-like"/>
    <property type="match status" value="1"/>
</dbReference>
<comment type="caution">
    <text evidence="4">The sequence shown here is derived from an EMBL/GenBank/DDBJ whole genome shotgun (WGS) entry which is preliminary data.</text>
</comment>
<keyword evidence="2" id="KW-1015">Disulfide bond</keyword>
<dbReference type="PRINTS" id="PR00421">
    <property type="entry name" value="THIOREDOXIN"/>
</dbReference>
<dbReference type="STRING" id="1081102.A0A167PRI8"/>
<gene>
    <name evidence="4" type="ORF">SPI_07328</name>
</gene>
<comment type="similarity">
    <text evidence="1">Belongs to the thioredoxin family.</text>
</comment>
<accession>A0A167PRI8</accession>
<evidence type="ECO:0000256" key="2">
    <source>
        <dbReference type="ARBA" id="ARBA00023157"/>
    </source>
</evidence>
<feature type="domain" description="Thioredoxin" evidence="3">
    <location>
        <begin position="24"/>
        <end position="146"/>
    </location>
</feature>
<protein>
    <submittedName>
        <fullName evidence="4">Thioredoxin</fullName>
    </submittedName>
</protein>
<evidence type="ECO:0000259" key="3">
    <source>
        <dbReference type="PROSITE" id="PS51352"/>
    </source>
</evidence>
<evidence type="ECO:0000313" key="4">
    <source>
        <dbReference type="EMBL" id="OAA56947.1"/>
    </source>
</evidence>
<dbReference type="InterPro" id="IPR013766">
    <property type="entry name" value="Thioredoxin_domain"/>
</dbReference>
<dbReference type="AlphaFoldDB" id="A0A167PRI8"/>
<organism evidence="4 5">
    <name type="scientific">Niveomyces insectorum RCEF 264</name>
    <dbReference type="NCBI Taxonomy" id="1081102"/>
    <lineage>
        <taxon>Eukaryota</taxon>
        <taxon>Fungi</taxon>
        <taxon>Dikarya</taxon>
        <taxon>Ascomycota</taxon>
        <taxon>Pezizomycotina</taxon>
        <taxon>Sordariomycetes</taxon>
        <taxon>Hypocreomycetidae</taxon>
        <taxon>Hypocreales</taxon>
        <taxon>Cordycipitaceae</taxon>
        <taxon>Niveomyces</taxon>
    </lineage>
</organism>
<reference evidence="4 5" key="1">
    <citation type="journal article" date="2016" name="Genome Biol. Evol.">
        <title>Divergent and convergent evolution of fungal pathogenicity.</title>
        <authorList>
            <person name="Shang Y."/>
            <person name="Xiao G."/>
            <person name="Zheng P."/>
            <person name="Cen K."/>
            <person name="Zhan S."/>
            <person name="Wang C."/>
        </authorList>
    </citation>
    <scope>NUCLEOTIDE SEQUENCE [LARGE SCALE GENOMIC DNA]</scope>
    <source>
        <strain evidence="4 5">RCEF 264</strain>
    </source>
</reference>
<dbReference type="OrthoDB" id="10263751at2759"/>
<dbReference type="PROSITE" id="PS51352">
    <property type="entry name" value="THIOREDOXIN_2"/>
    <property type="match status" value="1"/>
</dbReference>